<dbReference type="AlphaFoldDB" id="A0A835E2L1"/>
<accession>A0A835E2L1</accession>
<reference evidence="1" key="1">
    <citation type="submission" date="2020-07" db="EMBL/GenBank/DDBJ databases">
        <title>Genome sequence and genetic diversity analysis of an under-domesticated orphan crop, white fonio (Digitaria exilis).</title>
        <authorList>
            <person name="Bennetzen J.L."/>
            <person name="Chen S."/>
            <person name="Ma X."/>
            <person name="Wang X."/>
            <person name="Yssel A.E.J."/>
            <person name="Chaluvadi S.R."/>
            <person name="Johnson M."/>
            <person name="Gangashetty P."/>
            <person name="Hamidou F."/>
            <person name="Sanogo M.D."/>
            <person name="Zwaenepoel A."/>
            <person name="Wallace J."/>
            <person name="Van De Peer Y."/>
            <person name="Van Deynze A."/>
        </authorList>
    </citation>
    <scope>NUCLEOTIDE SEQUENCE</scope>
    <source>
        <tissue evidence="1">Leaves</tissue>
    </source>
</reference>
<name>A0A835E2L1_9POAL</name>
<dbReference type="Proteomes" id="UP000636709">
    <property type="component" value="Unassembled WGS sequence"/>
</dbReference>
<keyword evidence="2" id="KW-1185">Reference proteome</keyword>
<organism evidence="1 2">
    <name type="scientific">Digitaria exilis</name>
    <dbReference type="NCBI Taxonomy" id="1010633"/>
    <lineage>
        <taxon>Eukaryota</taxon>
        <taxon>Viridiplantae</taxon>
        <taxon>Streptophyta</taxon>
        <taxon>Embryophyta</taxon>
        <taxon>Tracheophyta</taxon>
        <taxon>Spermatophyta</taxon>
        <taxon>Magnoliopsida</taxon>
        <taxon>Liliopsida</taxon>
        <taxon>Poales</taxon>
        <taxon>Poaceae</taxon>
        <taxon>PACMAD clade</taxon>
        <taxon>Panicoideae</taxon>
        <taxon>Panicodae</taxon>
        <taxon>Paniceae</taxon>
        <taxon>Anthephorinae</taxon>
        <taxon>Digitaria</taxon>
    </lineage>
</organism>
<proteinExistence type="predicted"/>
<protein>
    <submittedName>
        <fullName evidence="1">Uncharacterized protein</fullName>
    </submittedName>
</protein>
<evidence type="ECO:0000313" key="1">
    <source>
        <dbReference type="EMBL" id="KAF8657446.1"/>
    </source>
</evidence>
<evidence type="ECO:0000313" key="2">
    <source>
        <dbReference type="Proteomes" id="UP000636709"/>
    </source>
</evidence>
<sequence length="171" mass="18171">MDHLAQALEASAKLSHLCSLANPDAVLAYLESTLDNPAANVTRVVVIDRTFLCADVERNLALRVTDVHDLGPYRVPSPPRSHSFRIKFLRSNIDFSSSGLQSSGPLTMLTLPDLLDLAAGEGGDGAGENGGAGTTGGGALLTEQRREGERKALGLATLRLGLRSRARRQLL</sequence>
<gene>
    <name evidence="1" type="ORF">HU200_060006</name>
</gene>
<comment type="caution">
    <text evidence="1">The sequence shown here is derived from an EMBL/GenBank/DDBJ whole genome shotgun (WGS) entry which is preliminary data.</text>
</comment>
<dbReference type="EMBL" id="JACEFO010002497">
    <property type="protein sequence ID" value="KAF8657446.1"/>
    <property type="molecule type" value="Genomic_DNA"/>
</dbReference>